<comment type="caution">
    <text evidence="3">The sequence shown here is derived from an EMBL/GenBank/DDBJ whole genome shotgun (WGS) entry which is preliminary data.</text>
</comment>
<name>A0ABW0ZSJ4_9ACTN</name>
<dbReference type="PANTHER" id="PTHR43477:SF1">
    <property type="entry name" value="DIHYDROANTICAPSIN 7-DEHYDROGENASE"/>
    <property type="match status" value="1"/>
</dbReference>
<dbReference type="Proteomes" id="UP001596074">
    <property type="component" value="Unassembled WGS sequence"/>
</dbReference>
<accession>A0ABW0ZSJ4</accession>
<dbReference type="InterPro" id="IPR002347">
    <property type="entry name" value="SDR_fam"/>
</dbReference>
<dbReference type="GO" id="GO:0016491">
    <property type="term" value="F:oxidoreductase activity"/>
    <property type="evidence" value="ECO:0007669"/>
    <property type="project" value="UniProtKB-KW"/>
</dbReference>
<evidence type="ECO:0000256" key="2">
    <source>
        <dbReference type="ARBA" id="ARBA00023002"/>
    </source>
</evidence>
<reference evidence="4" key="1">
    <citation type="journal article" date="2019" name="Int. J. Syst. Evol. Microbiol.">
        <title>The Global Catalogue of Microorganisms (GCM) 10K type strain sequencing project: providing services to taxonomists for standard genome sequencing and annotation.</title>
        <authorList>
            <consortium name="The Broad Institute Genomics Platform"/>
            <consortium name="The Broad Institute Genome Sequencing Center for Infectious Disease"/>
            <person name="Wu L."/>
            <person name="Ma J."/>
        </authorList>
    </citation>
    <scope>NUCLEOTIDE SEQUENCE [LARGE SCALE GENOMIC DNA]</scope>
    <source>
        <strain evidence="4">KCTC 42087</strain>
    </source>
</reference>
<dbReference type="CDD" id="cd05233">
    <property type="entry name" value="SDR_c"/>
    <property type="match status" value="1"/>
</dbReference>
<evidence type="ECO:0000256" key="1">
    <source>
        <dbReference type="ARBA" id="ARBA00006484"/>
    </source>
</evidence>
<dbReference type="Gene3D" id="3.40.50.720">
    <property type="entry name" value="NAD(P)-binding Rossmann-like Domain"/>
    <property type="match status" value="1"/>
</dbReference>
<dbReference type="InterPro" id="IPR020904">
    <property type="entry name" value="Sc_DH/Rdtase_CS"/>
</dbReference>
<protein>
    <submittedName>
        <fullName evidence="3">SDR family NAD(P)-dependent oxidoreductase</fullName>
        <ecNumber evidence="3">1.1.1.-</ecNumber>
    </submittedName>
</protein>
<sequence>MDTQRHAGKVALVTGAANGIGRATAERLAREGARVVGCNISDEARARAEERFAGLELDIELVKADIAVQEDVNRLVATAGPRIDLLANVAGVMDGYTALGDLADHTWHRVLEVNLTGLMRMCRAVLPGMIEQGGGAIVSVGSRASLGAGPAGVAYATTKHGVLGLVKSIAYYYGPQGIRSNAALPGTVRSEMHKSSDRTGWAFERASLAKATMPPKGEPDEIAALISWLGSDEASFVNGAVVSADGGWSAA</sequence>
<dbReference type="RefSeq" id="WP_378280955.1">
    <property type="nucleotide sequence ID" value="NZ_JBHSON010000007.1"/>
</dbReference>
<evidence type="ECO:0000313" key="4">
    <source>
        <dbReference type="Proteomes" id="UP001596074"/>
    </source>
</evidence>
<dbReference type="SUPFAM" id="SSF51735">
    <property type="entry name" value="NAD(P)-binding Rossmann-fold domains"/>
    <property type="match status" value="1"/>
</dbReference>
<comment type="similarity">
    <text evidence="1">Belongs to the short-chain dehydrogenases/reductases (SDR) family.</text>
</comment>
<evidence type="ECO:0000313" key="3">
    <source>
        <dbReference type="EMBL" id="MFC5745332.1"/>
    </source>
</evidence>
<dbReference type="PROSITE" id="PS00061">
    <property type="entry name" value="ADH_SHORT"/>
    <property type="match status" value="1"/>
</dbReference>
<organism evidence="3 4">
    <name type="scientific">Actinomadura rugatobispora</name>
    <dbReference type="NCBI Taxonomy" id="1994"/>
    <lineage>
        <taxon>Bacteria</taxon>
        <taxon>Bacillati</taxon>
        <taxon>Actinomycetota</taxon>
        <taxon>Actinomycetes</taxon>
        <taxon>Streptosporangiales</taxon>
        <taxon>Thermomonosporaceae</taxon>
        <taxon>Actinomadura</taxon>
    </lineage>
</organism>
<dbReference type="EMBL" id="JBHSON010000007">
    <property type="protein sequence ID" value="MFC5745332.1"/>
    <property type="molecule type" value="Genomic_DNA"/>
</dbReference>
<keyword evidence="2 3" id="KW-0560">Oxidoreductase</keyword>
<dbReference type="InterPro" id="IPR036291">
    <property type="entry name" value="NAD(P)-bd_dom_sf"/>
</dbReference>
<keyword evidence="4" id="KW-1185">Reference proteome</keyword>
<dbReference type="PANTHER" id="PTHR43477">
    <property type="entry name" value="DIHYDROANTICAPSIN 7-DEHYDROGENASE"/>
    <property type="match status" value="1"/>
</dbReference>
<dbReference type="Pfam" id="PF13561">
    <property type="entry name" value="adh_short_C2"/>
    <property type="match status" value="1"/>
</dbReference>
<dbReference type="PRINTS" id="PR00081">
    <property type="entry name" value="GDHRDH"/>
</dbReference>
<dbReference type="EC" id="1.1.1.-" evidence="3"/>
<dbReference type="InterPro" id="IPR051122">
    <property type="entry name" value="SDR_DHRS6-like"/>
</dbReference>
<dbReference type="PRINTS" id="PR00080">
    <property type="entry name" value="SDRFAMILY"/>
</dbReference>
<gene>
    <name evidence="3" type="ORF">ACFPZN_06910</name>
</gene>
<proteinExistence type="inferred from homology"/>